<dbReference type="GO" id="GO:0009234">
    <property type="term" value="P:menaquinone biosynthetic process"/>
    <property type="evidence" value="ECO:0007669"/>
    <property type="project" value="UniProtKB-KW"/>
</dbReference>
<dbReference type="EMBL" id="DXHL01000009">
    <property type="protein sequence ID" value="HIW10260.1"/>
    <property type="molecule type" value="Genomic_DNA"/>
</dbReference>
<gene>
    <name evidence="4" type="ORF">H9888_02045</name>
</gene>
<keyword evidence="2" id="KW-0474">Menaquinone biosynthesis</keyword>
<protein>
    <submittedName>
        <fullName evidence="4">Menaquinone biosynthesis protein</fullName>
    </submittedName>
</protein>
<dbReference type="InterPro" id="IPR003773">
    <property type="entry name" value="Menaquinone_biosynth"/>
</dbReference>
<comment type="pathway">
    <text evidence="1">Quinol/quinone metabolism; menaquinone biosynthesis.</text>
</comment>
<evidence type="ECO:0000256" key="2">
    <source>
        <dbReference type="ARBA" id="ARBA00022428"/>
    </source>
</evidence>
<sequence>MTTPVRITAVSYLNTLPFIYGIEQQVAVSVSASHNSVRAETGLLRAGETIGLALRIPALCAADAIQGVADIALVPVAAIPQIPGFSIDTVLTLPEPHASEGPFAPRIITDFCIGAEGPVETVVLLSDTPLHDIHRIYLDSHSRTSVQLVRVLAQEHWHINPQWVEASECASIAADGKMQLQPGEAMVAIGDKVFSLKAAHDYAYCYDLAAEWQTMTDGLPFAFAAWVACTAAGWEYAPTLNEALAYGVNHIADSITRTVHRSRDFEFTNAYRYLTQSIKFRLDAPKRQAMRLFWEKIISPG</sequence>
<dbReference type="PANTHER" id="PTHR37690:SF1">
    <property type="entry name" value="CHORISMATE DEHYDRATASE"/>
    <property type="match status" value="1"/>
</dbReference>
<keyword evidence="3" id="KW-0456">Lyase</keyword>
<accession>A0A9D1QDH5</accession>
<reference evidence="4" key="1">
    <citation type="journal article" date="2021" name="PeerJ">
        <title>Extensive microbial diversity within the chicken gut microbiome revealed by metagenomics and culture.</title>
        <authorList>
            <person name="Gilroy R."/>
            <person name="Ravi A."/>
            <person name="Getino M."/>
            <person name="Pursley I."/>
            <person name="Horton D.L."/>
            <person name="Alikhan N.F."/>
            <person name="Baker D."/>
            <person name="Gharbi K."/>
            <person name="Hall N."/>
            <person name="Watson M."/>
            <person name="Adriaenssens E.M."/>
            <person name="Foster-Nyarko E."/>
            <person name="Jarju S."/>
            <person name="Secka A."/>
            <person name="Antonio M."/>
            <person name="Oren A."/>
            <person name="Chaudhuri R.R."/>
            <person name="La Ragione R."/>
            <person name="Hildebrand F."/>
            <person name="Pallen M.J."/>
        </authorList>
    </citation>
    <scope>NUCLEOTIDE SEQUENCE</scope>
    <source>
        <strain evidence="4">ChiBcec15-1070</strain>
    </source>
</reference>
<dbReference type="SUPFAM" id="SSF53850">
    <property type="entry name" value="Periplasmic binding protein-like II"/>
    <property type="match status" value="1"/>
</dbReference>
<evidence type="ECO:0000313" key="5">
    <source>
        <dbReference type="Proteomes" id="UP000823926"/>
    </source>
</evidence>
<evidence type="ECO:0000256" key="1">
    <source>
        <dbReference type="ARBA" id="ARBA00004863"/>
    </source>
</evidence>
<proteinExistence type="predicted"/>
<dbReference type="InterPro" id="IPR030868">
    <property type="entry name" value="MqnA"/>
</dbReference>
<dbReference type="CDD" id="cd13634">
    <property type="entry name" value="PBP2_Sco4506"/>
    <property type="match status" value="1"/>
</dbReference>
<comment type="caution">
    <text evidence="4">The sequence shown here is derived from an EMBL/GenBank/DDBJ whole genome shotgun (WGS) entry which is preliminary data.</text>
</comment>
<evidence type="ECO:0000313" key="4">
    <source>
        <dbReference type="EMBL" id="HIW10260.1"/>
    </source>
</evidence>
<name>A0A9D1QDH5_9BACT</name>
<dbReference type="GO" id="GO:0016829">
    <property type="term" value="F:lyase activity"/>
    <property type="evidence" value="ECO:0007669"/>
    <property type="project" value="UniProtKB-KW"/>
</dbReference>
<dbReference type="Pfam" id="PF02621">
    <property type="entry name" value="VitK2_biosynth"/>
    <property type="match status" value="1"/>
</dbReference>
<dbReference type="PANTHER" id="PTHR37690">
    <property type="entry name" value="CHORISMATE DEHYDRATASE"/>
    <property type="match status" value="1"/>
</dbReference>
<dbReference type="Proteomes" id="UP000823926">
    <property type="component" value="Unassembled WGS sequence"/>
</dbReference>
<organism evidence="4 5">
    <name type="scientific">Candidatus Rikenella faecigallinarum</name>
    <dbReference type="NCBI Taxonomy" id="2838745"/>
    <lineage>
        <taxon>Bacteria</taxon>
        <taxon>Pseudomonadati</taxon>
        <taxon>Bacteroidota</taxon>
        <taxon>Bacteroidia</taxon>
        <taxon>Bacteroidales</taxon>
        <taxon>Rikenellaceae</taxon>
        <taxon>Rikenella</taxon>
    </lineage>
</organism>
<reference evidence="4" key="2">
    <citation type="submission" date="2021-04" db="EMBL/GenBank/DDBJ databases">
        <authorList>
            <person name="Gilroy R."/>
        </authorList>
    </citation>
    <scope>NUCLEOTIDE SEQUENCE</scope>
    <source>
        <strain evidence="4">ChiBcec15-1070</strain>
    </source>
</reference>
<dbReference type="AlphaFoldDB" id="A0A9D1QDH5"/>
<dbReference type="Gene3D" id="3.40.190.10">
    <property type="entry name" value="Periplasmic binding protein-like II"/>
    <property type="match status" value="2"/>
</dbReference>
<evidence type="ECO:0000256" key="3">
    <source>
        <dbReference type="ARBA" id="ARBA00023239"/>
    </source>
</evidence>